<protein>
    <recommendedName>
        <fullName evidence="1">VWFA domain-containing protein</fullName>
    </recommendedName>
</protein>
<evidence type="ECO:0000259" key="1">
    <source>
        <dbReference type="PROSITE" id="PS50234"/>
    </source>
</evidence>
<gene>
    <name evidence="2" type="ORF">pdam_00011464</name>
</gene>
<dbReference type="PANTHER" id="PTHR24020">
    <property type="entry name" value="COLLAGEN ALPHA"/>
    <property type="match status" value="1"/>
</dbReference>
<organism evidence="2 3">
    <name type="scientific">Pocillopora damicornis</name>
    <name type="common">Cauliflower coral</name>
    <name type="synonym">Millepora damicornis</name>
    <dbReference type="NCBI Taxonomy" id="46731"/>
    <lineage>
        <taxon>Eukaryota</taxon>
        <taxon>Metazoa</taxon>
        <taxon>Cnidaria</taxon>
        <taxon>Anthozoa</taxon>
        <taxon>Hexacorallia</taxon>
        <taxon>Scleractinia</taxon>
        <taxon>Astrocoeniina</taxon>
        <taxon>Pocilloporidae</taxon>
        <taxon>Pocillopora</taxon>
    </lineage>
</organism>
<dbReference type="InterPro" id="IPR002035">
    <property type="entry name" value="VWF_A"/>
</dbReference>
<name>A0A3M6URK0_POCDA</name>
<evidence type="ECO:0000313" key="3">
    <source>
        <dbReference type="Proteomes" id="UP000275408"/>
    </source>
</evidence>
<feature type="domain" description="VWFA" evidence="1">
    <location>
        <begin position="17"/>
        <end position="205"/>
    </location>
</feature>
<dbReference type="CDD" id="cd01450">
    <property type="entry name" value="vWFA_subfamily_ECM"/>
    <property type="match status" value="1"/>
</dbReference>
<dbReference type="Proteomes" id="UP000275408">
    <property type="component" value="Unassembled WGS sequence"/>
</dbReference>
<dbReference type="PROSITE" id="PS50234">
    <property type="entry name" value="VWFA"/>
    <property type="match status" value="1"/>
</dbReference>
<reference evidence="2 3" key="1">
    <citation type="journal article" date="2018" name="Sci. Rep.">
        <title>Comparative analysis of the Pocillopora damicornis genome highlights role of immune system in coral evolution.</title>
        <authorList>
            <person name="Cunning R."/>
            <person name="Bay R.A."/>
            <person name="Gillette P."/>
            <person name="Baker A.C."/>
            <person name="Traylor-Knowles N."/>
        </authorList>
    </citation>
    <scope>NUCLEOTIDE SEQUENCE [LARGE SCALE GENOMIC DNA]</scope>
    <source>
        <strain evidence="2">RSMAS</strain>
        <tissue evidence="2">Whole animal</tissue>
    </source>
</reference>
<dbReference type="PANTHER" id="PTHR24020:SF20">
    <property type="entry name" value="PH DOMAIN-CONTAINING PROTEIN"/>
    <property type="match status" value="1"/>
</dbReference>
<dbReference type="InterPro" id="IPR050525">
    <property type="entry name" value="ECM_Assembly_Org"/>
</dbReference>
<sequence>MGKYRGQPLKLPCQMLDIIFALDQTQSIGHEYSEKMKNFTKELMDRFFVSPDNTRLGLVKFGKRAEYVNNLKLSRRKSGRQHQVLKLIDSMHDLDNITNLHEGLKMAFKQHKKYDEFQTWRRQRQDAKNIVFVLTDGKTHDLSAMKSLLRPPYVTAVIAVLLGPMVSEKSTEVLAHLATKIIHWTKVDGTERDKQKVMNEIMENFDFEPCESKIPDIPKAKKFGCFAKTTDRGLEALNSLESDKCFLIDDDGSLTREDAFEKCAWLAFKRGYRVFGLDGNNTCSSAHGLWRFYKGGFEADCKDKAGGYGSNIVYYFKGNIFLIP</sequence>
<comment type="caution">
    <text evidence="2">The sequence shown here is derived from an EMBL/GenBank/DDBJ whole genome shotgun (WGS) entry which is preliminary data.</text>
</comment>
<evidence type="ECO:0000313" key="2">
    <source>
        <dbReference type="EMBL" id="RMX56281.1"/>
    </source>
</evidence>
<dbReference type="EMBL" id="RCHS01000872">
    <property type="protein sequence ID" value="RMX56281.1"/>
    <property type="molecule type" value="Genomic_DNA"/>
</dbReference>
<dbReference type="AlphaFoldDB" id="A0A3M6URK0"/>
<dbReference type="SUPFAM" id="SSF53300">
    <property type="entry name" value="vWA-like"/>
    <property type="match status" value="1"/>
</dbReference>
<dbReference type="InterPro" id="IPR036465">
    <property type="entry name" value="vWFA_dom_sf"/>
</dbReference>
<dbReference type="Pfam" id="PF00092">
    <property type="entry name" value="VWA"/>
    <property type="match status" value="1"/>
</dbReference>
<dbReference type="Gene3D" id="3.40.50.410">
    <property type="entry name" value="von Willebrand factor, type A domain"/>
    <property type="match status" value="1"/>
</dbReference>
<accession>A0A3M6URK0</accession>
<keyword evidence="3" id="KW-1185">Reference proteome</keyword>
<dbReference type="STRING" id="46731.A0A3M6URK0"/>
<dbReference type="SMART" id="SM00327">
    <property type="entry name" value="VWA"/>
    <property type="match status" value="1"/>
</dbReference>
<proteinExistence type="predicted"/>